<accession>A0A3P5Z8I1</accession>
<proteinExistence type="predicted"/>
<sequence length="81" mass="9414">LRPCLSQILNKILKFRCLVFSARRTINESGRLRSSPPSLIIIIRCVYRFWIRGVEAGACDNGLRIRSRLQRDVLRRRGFGV</sequence>
<evidence type="ECO:0000313" key="2">
    <source>
        <dbReference type="EMBL" id="VDC69400.1"/>
    </source>
</evidence>
<dbReference type="Gramene" id="A05p01210.2_BraZ1">
    <property type="protein sequence ID" value="A05p01210.2_BraZ1.CDS"/>
    <property type="gene ID" value="A05g01210.2_BraZ1"/>
</dbReference>
<dbReference type="Proteomes" id="UP000694005">
    <property type="component" value="Chromosome A05"/>
</dbReference>
<dbReference type="EMBL" id="LR031570">
    <property type="protein sequence ID" value="VDC69400.1"/>
    <property type="molecule type" value="Genomic_DNA"/>
</dbReference>
<dbReference type="EMBL" id="LS974621">
    <property type="protein sequence ID" value="CAG7873600.1"/>
    <property type="molecule type" value="Genomic_DNA"/>
</dbReference>
<evidence type="ECO:0000313" key="1">
    <source>
        <dbReference type="EMBL" id="CAG7873600.1"/>
    </source>
</evidence>
<protein>
    <submittedName>
        <fullName evidence="1">Uncharacterized protein</fullName>
    </submittedName>
</protein>
<gene>
    <name evidence="2" type="ORF">BRAA05T19114Z</name>
    <name evidence="1" type="ORF">BRAPAZ1V2_A05P01210.2</name>
</gene>
<name>A0A3P5Z8I1_BRACM</name>
<organism evidence="2">
    <name type="scientific">Brassica campestris</name>
    <name type="common">Field mustard</name>
    <dbReference type="NCBI Taxonomy" id="3711"/>
    <lineage>
        <taxon>Eukaryota</taxon>
        <taxon>Viridiplantae</taxon>
        <taxon>Streptophyta</taxon>
        <taxon>Embryophyta</taxon>
        <taxon>Tracheophyta</taxon>
        <taxon>Spermatophyta</taxon>
        <taxon>Magnoliopsida</taxon>
        <taxon>eudicotyledons</taxon>
        <taxon>Gunneridae</taxon>
        <taxon>Pentapetalae</taxon>
        <taxon>rosids</taxon>
        <taxon>malvids</taxon>
        <taxon>Brassicales</taxon>
        <taxon>Brassicaceae</taxon>
        <taxon>Brassiceae</taxon>
        <taxon>Brassica</taxon>
    </lineage>
</organism>
<feature type="non-terminal residue" evidence="2">
    <location>
        <position position="1"/>
    </location>
</feature>
<dbReference type="AlphaFoldDB" id="A0A3P5Z8I1"/>
<reference evidence="2" key="1">
    <citation type="submission" date="2018-11" db="EMBL/GenBank/DDBJ databases">
        <authorList>
            <consortium name="Genoscope - CEA"/>
            <person name="William W."/>
        </authorList>
    </citation>
    <scope>NUCLEOTIDE SEQUENCE</scope>
</reference>